<dbReference type="Pfam" id="PF00072">
    <property type="entry name" value="Response_reg"/>
    <property type="match status" value="1"/>
</dbReference>
<dbReference type="OrthoDB" id="9797769at2"/>
<evidence type="ECO:0000259" key="3">
    <source>
        <dbReference type="PROSITE" id="PS50110"/>
    </source>
</evidence>
<dbReference type="EMBL" id="SRJD01000022">
    <property type="protein sequence ID" value="TGA96586.1"/>
    <property type="molecule type" value="Genomic_DNA"/>
</dbReference>
<comment type="caution">
    <text evidence="4">The sequence shown here is derived from an EMBL/GenBank/DDBJ whole genome shotgun (WGS) entry which is preliminary data.</text>
</comment>
<dbReference type="SMART" id="SM00448">
    <property type="entry name" value="REC"/>
    <property type="match status" value="1"/>
</dbReference>
<organism evidence="4 5">
    <name type="scientific">Sporolactobacillus shoreae</name>
    <dbReference type="NCBI Taxonomy" id="1465501"/>
    <lineage>
        <taxon>Bacteria</taxon>
        <taxon>Bacillati</taxon>
        <taxon>Bacillota</taxon>
        <taxon>Bacilli</taxon>
        <taxon>Bacillales</taxon>
        <taxon>Sporolactobacillaceae</taxon>
        <taxon>Sporolactobacillus</taxon>
    </lineage>
</organism>
<dbReference type="Proteomes" id="UP000298347">
    <property type="component" value="Unassembled WGS sequence"/>
</dbReference>
<dbReference type="AlphaFoldDB" id="A0A4Z0GKR9"/>
<evidence type="ECO:0000313" key="5">
    <source>
        <dbReference type="Proteomes" id="UP000298347"/>
    </source>
</evidence>
<dbReference type="SUPFAM" id="SSF52172">
    <property type="entry name" value="CheY-like"/>
    <property type="match status" value="1"/>
</dbReference>
<accession>A0A4Z0GKR9</accession>
<evidence type="ECO:0000313" key="4">
    <source>
        <dbReference type="EMBL" id="TGA96586.1"/>
    </source>
</evidence>
<gene>
    <name evidence="4" type="ORF">E4665_14920</name>
</gene>
<keyword evidence="5" id="KW-1185">Reference proteome</keyword>
<evidence type="ECO:0000256" key="2">
    <source>
        <dbReference type="PROSITE-ProRule" id="PRU00169"/>
    </source>
</evidence>
<dbReference type="Gene3D" id="3.40.50.2300">
    <property type="match status" value="1"/>
</dbReference>
<name>A0A4Z0GKR9_9BACL</name>
<dbReference type="InterPro" id="IPR050595">
    <property type="entry name" value="Bact_response_regulator"/>
</dbReference>
<reference evidence="4 5" key="1">
    <citation type="journal article" date="2015" name="Int. J. Syst. Evol. Microbiol.">
        <title>Sporolactobacillus shoreae sp. nov. and Sporolactobacillus spathodeae sp. nov., two spore-forming lactic acid bacteria isolated from tree barks in Thailand.</title>
        <authorList>
            <person name="Thamacharoensuk T."/>
            <person name="Kitahara M."/>
            <person name="Ohkuma M."/>
            <person name="Thongchul N."/>
            <person name="Tanasupawat S."/>
        </authorList>
    </citation>
    <scope>NUCLEOTIDE SEQUENCE [LARGE SCALE GENOMIC DNA]</scope>
    <source>
        <strain evidence="4 5">BK92</strain>
    </source>
</reference>
<feature type="modified residue" description="4-aspartylphosphate" evidence="2">
    <location>
        <position position="54"/>
    </location>
</feature>
<dbReference type="PANTHER" id="PTHR44591">
    <property type="entry name" value="STRESS RESPONSE REGULATOR PROTEIN 1"/>
    <property type="match status" value="1"/>
</dbReference>
<dbReference type="RefSeq" id="WP_135349593.1">
    <property type="nucleotide sequence ID" value="NZ_SRJD01000022.1"/>
</dbReference>
<dbReference type="PROSITE" id="PS50110">
    <property type="entry name" value="RESPONSE_REGULATORY"/>
    <property type="match status" value="1"/>
</dbReference>
<sequence>MTKILIVDDSKFSQKITSSLVGKNLDDVSFDYADDGEEGLEKFREIRPDYLLIDLLMPKLRGQDLIESVRQIDFDAKIIVVSADVQKRVRDVIEKMGVLSFINKPLNDEKAKTIADIIRKGAQ</sequence>
<dbReference type="GO" id="GO:0000160">
    <property type="term" value="P:phosphorelay signal transduction system"/>
    <property type="evidence" value="ECO:0007669"/>
    <property type="project" value="InterPro"/>
</dbReference>
<proteinExistence type="predicted"/>
<keyword evidence="1 2" id="KW-0597">Phosphoprotein</keyword>
<dbReference type="PANTHER" id="PTHR44591:SF24">
    <property type="entry name" value="PROTEIN-GLUTAMATE METHYLESTERASE_PROTEIN-GLUTAMINE GLUTAMINASE 1"/>
    <property type="match status" value="1"/>
</dbReference>
<feature type="domain" description="Response regulatory" evidence="3">
    <location>
        <begin position="3"/>
        <end position="119"/>
    </location>
</feature>
<evidence type="ECO:0000256" key="1">
    <source>
        <dbReference type="ARBA" id="ARBA00022553"/>
    </source>
</evidence>
<dbReference type="InterPro" id="IPR001789">
    <property type="entry name" value="Sig_transdc_resp-reg_receiver"/>
</dbReference>
<dbReference type="InterPro" id="IPR011006">
    <property type="entry name" value="CheY-like_superfamily"/>
</dbReference>
<protein>
    <submittedName>
        <fullName evidence="4">Response regulator</fullName>
    </submittedName>
</protein>